<evidence type="ECO:0000256" key="7">
    <source>
        <dbReference type="ARBA" id="ARBA00022842"/>
    </source>
</evidence>
<dbReference type="GO" id="GO:0000287">
    <property type="term" value="F:magnesium ion binding"/>
    <property type="evidence" value="ECO:0007669"/>
    <property type="project" value="UniProtKB-UniRule"/>
</dbReference>
<comment type="cofactor">
    <cofactor evidence="9">
        <name>Mg(2+)</name>
        <dbReference type="ChEBI" id="CHEBI:18420"/>
    </cofactor>
</comment>
<dbReference type="Gene3D" id="3.40.50.300">
    <property type="entry name" value="P-loop containing nucleotide triphosphate hydrolases"/>
    <property type="match status" value="1"/>
</dbReference>
<gene>
    <name evidence="9 10" type="primary">bioD</name>
    <name evidence="10" type="ORF">FUAX_20210</name>
</gene>
<dbReference type="Proteomes" id="UP001348817">
    <property type="component" value="Chromosome"/>
</dbReference>
<keyword evidence="2 9" id="KW-0436">Ligase</keyword>
<accession>A0AAU9D553</accession>
<dbReference type="PANTHER" id="PTHR43210:SF2">
    <property type="entry name" value="ATP-DEPENDENT DETHIOBIOTIN SYNTHETASE BIOD 2"/>
    <property type="match status" value="1"/>
</dbReference>
<protein>
    <recommendedName>
        <fullName evidence="9">ATP-dependent dethiobiotin synthetase BioD</fullName>
        <ecNumber evidence="9">6.3.3.3</ecNumber>
    </recommendedName>
    <alternativeName>
        <fullName evidence="9">DTB synthetase</fullName>
        <shortName evidence="9">DTBS</shortName>
    </alternativeName>
    <alternativeName>
        <fullName evidence="9">Dethiobiotin synthase</fullName>
    </alternativeName>
</protein>
<dbReference type="KEGG" id="fax:FUAX_20210"/>
<evidence type="ECO:0000256" key="5">
    <source>
        <dbReference type="ARBA" id="ARBA00022756"/>
    </source>
</evidence>
<evidence type="ECO:0000256" key="1">
    <source>
        <dbReference type="ARBA" id="ARBA00022490"/>
    </source>
</evidence>
<dbReference type="HAMAP" id="MF_00336">
    <property type="entry name" value="BioD"/>
    <property type="match status" value="1"/>
</dbReference>
<keyword evidence="3 9" id="KW-0479">Metal-binding</keyword>
<dbReference type="NCBIfam" id="TIGR00347">
    <property type="entry name" value="bioD"/>
    <property type="match status" value="1"/>
</dbReference>
<feature type="binding site" evidence="9">
    <location>
        <position position="116"/>
    </location>
    <ligand>
        <name>Mg(2+)</name>
        <dbReference type="ChEBI" id="CHEBI:18420"/>
    </ligand>
</feature>
<dbReference type="EC" id="6.3.3.3" evidence="9"/>
<feature type="binding site" evidence="9">
    <location>
        <position position="43"/>
    </location>
    <ligand>
        <name>substrate</name>
    </ligand>
</feature>
<dbReference type="PANTHER" id="PTHR43210">
    <property type="entry name" value="DETHIOBIOTIN SYNTHETASE"/>
    <property type="match status" value="1"/>
</dbReference>
<name>A0AAU9D553_9BACT</name>
<dbReference type="CDD" id="cd03109">
    <property type="entry name" value="DTBS"/>
    <property type="match status" value="1"/>
</dbReference>
<comment type="pathway">
    <text evidence="9">Cofactor biosynthesis; biotin biosynthesis; biotin from 7,8-diaminononanoate: step 1/2.</text>
</comment>
<feature type="active site" evidence="9">
    <location>
        <position position="39"/>
    </location>
</feature>
<feature type="binding site" evidence="9">
    <location>
        <begin position="14"/>
        <end position="19"/>
    </location>
    <ligand>
        <name>ATP</name>
        <dbReference type="ChEBI" id="CHEBI:30616"/>
    </ligand>
</feature>
<organism evidence="10 11">
    <name type="scientific">Fulvitalea axinellae</name>
    <dbReference type="NCBI Taxonomy" id="1182444"/>
    <lineage>
        <taxon>Bacteria</taxon>
        <taxon>Pseudomonadati</taxon>
        <taxon>Bacteroidota</taxon>
        <taxon>Cytophagia</taxon>
        <taxon>Cytophagales</taxon>
        <taxon>Persicobacteraceae</taxon>
        <taxon>Fulvitalea</taxon>
    </lineage>
</organism>
<evidence type="ECO:0000256" key="4">
    <source>
        <dbReference type="ARBA" id="ARBA00022741"/>
    </source>
</evidence>
<dbReference type="GO" id="GO:0009102">
    <property type="term" value="P:biotin biosynthetic process"/>
    <property type="evidence" value="ECO:0007669"/>
    <property type="project" value="UniProtKB-UniRule"/>
</dbReference>
<comment type="catalytic activity">
    <reaction evidence="8">
        <text>(7R,8S)-8-amino-7-(carboxyamino)nonanoate + ATP = (4R,5S)-dethiobiotin + ADP + phosphate + H(+)</text>
        <dbReference type="Rhea" id="RHEA:63684"/>
        <dbReference type="ChEBI" id="CHEBI:15378"/>
        <dbReference type="ChEBI" id="CHEBI:30616"/>
        <dbReference type="ChEBI" id="CHEBI:43474"/>
        <dbReference type="ChEBI" id="CHEBI:149470"/>
        <dbReference type="ChEBI" id="CHEBI:149473"/>
        <dbReference type="ChEBI" id="CHEBI:456216"/>
    </reaction>
</comment>
<evidence type="ECO:0000256" key="3">
    <source>
        <dbReference type="ARBA" id="ARBA00022723"/>
    </source>
</evidence>
<keyword evidence="7 9" id="KW-0460">Magnesium</keyword>
<proteinExistence type="inferred from homology"/>
<feature type="binding site" evidence="9">
    <location>
        <position position="18"/>
    </location>
    <ligand>
        <name>Mg(2+)</name>
        <dbReference type="ChEBI" id="CHEBI:18420"/>
    </ligand>
</feature>
<dbReference type="GO" id="GO:0005829">
    <property type="term" value="C:cytosol"/>
    <property type="evidence" value="ECO:0007669"/>
    <property type="project" value="TreeGrafter"/>
</dbReference>
<keyword evidence="1 9" id="KW-0963">Cytoplasm</keyword>
<comment type="similarity">
    <text evidence="9">Belongs to the dethiobiotin synthetase family.</text>
</comment>
<keyword evidence="11" id="KW-1185">Reference proteome</keyword>
<feature type="binding site" evidence="9">
    <location>
        <position position="51"/>
    </location>
    <ligand>
        <name>Mg(2+)</name>
        <dbReference type="ChEBI" id="CHEBI:18420"/>
    </ligand>
</feature>
<dbReference type="EMBL" id="AP025314">
    <property type="protein sequence ID" value="BDD09589.1"/>
    <property type="molecule type" value="Genomic_DNA"/>
</dbReference>
<dbReference type="SUPFAM" id="SSF52540">
    <property type="entry name" value="P-loop containing nucleoside triphosphate hydrolases"/>
    <property type="match status" value="1"/>
</dbReference>
<dbReference type="GO" id="GO:0005524">
    <property type="term" value="F:ATP binding"/>
    <property type="evidence" value="ECO:0007669"/>
    <property type="project" value="UniProtKB-UniRule"/>
</dbReference>
<comment type="caution">
    <text evidence="9">Lacks conserved residue(s) required for the propagation of feature annotation.</text>
</comment>
<feature type="binding site" evidence="9">
    <location>
        <begin position="176"/>
        <end position="177"/>
    </location>
    <ligand>
        <name>ATP</name>
        <dbReference type="ChEBI" id="CHEBI:30616"/>
    </ligand>
</feature>
<comment type="subcellular location">
    <subcellularLocation>
        <location evidence="9">Cytoplasm</location>
    </subcellularLocation>
</comment>
<reference evidence="10 11" key="1">
    <citation type="submission" date="2021-12" db="EMBL/GenBank/DDBJ databases">
        <title>Genome sequencing of bacteria with rrn-lacking chromosome and rrn-plasmid.</title>
        <authorList>
            <person name="Anda M."/>
            <person name="Iwasaki W."/>
        </authorList>
    </citation>
    <scope>NUCLEOTIDE SEQUENCE [LARGE SCALE GENOMIC DNA]</scope>
    <source>
        <strain evidence="10 11">DSM 100852</strain>
    </source>
</reference>
<dbReference type="GO" id="GO:0004141">
    <property type="term" value="F:dethiobiotin synthase activity"/>
    <property type="evidence" value="ECO:0007669"/>
    <property type="project" value="UniProtKB-UniRule"/>
</dbReference>
<evidence type="ECO:0000256" key="9">
    <source>
        <dbReference type="HAMAP-Rule" id="MF_00336"/>
    </source>
</evidence>
<sequence length="231" mass="25592">MKDNIVFITAIDTDAGKTFATGVLAKQYKDQGINVITQKLSQTGCVGISEDILKHRELMDIPVQEVDKSGLTCPYVFTFPASPHLAAEMDGFEIDPKKITQSTEELSDQYELVLVEGVGGLHVPITRDLSLLDYLEERKYPLILVSSAKLGSVNHTLMSLELAKTRGIEVIGIIYNRHPESPEPIAKDSKRIFADYLKRFGFENAFIADLPIIESGEDLRISNLPLASELV</sequence>
<keyword evidence="5 9" id="KW-0093">Biotin biosynthesis</keyword>
<keyword evidence="4 9" id="KW-0547">Nucleotide-binding</keyword>
<dbReference type="AlphaFoldDB" id="A0AAU9D553"/>
<evidence type="ECO:0000256" key="6">
    <source>
        <dbReference type="ARBA" id="ARBA00022840"/>
    </source>
</evidence>
<dbReference type="Pfam" id="PF13500">
    <property type="entry name" value="AAA_26"/>
    <property type="match status" value="1"/>
</dbReference>
<keyword evidence="6 9" id="KW-0067">ATP-binding</keyword>
<dbReference type="InterPro" id="IPR027417">
    <property type="entry name" value="P-loop_NTPase"/>
</dbReference>
<evidence type="ECO:0000256" key="2">
    <source>
        <dbReference type="ARBA" id="ARBA00022598"/>
    </source>
</evidence>
<feature type="binding site" evidence="9">
    <location>
        <position position="51"/>
    </location>
    <ligand>
        <name>ATP</name>
        <dbReference type="ChEBI" id="CHEBI:30616"/>
    </ligand>
</feature>
<evidence type="ECO:0000313" key="11">
    <source>
        <dbReference type="Proteomes" id="UP001348817"/>
    </source>
</evidence>
<comment type="function">
    <text evidence="9">Catalyzes a mechanistically unusual reaction, the ATP-dependent insertion of CO2 between the N7 and N8 nitrogen atoms of 7,8-diaminopelargonic acid (DAPA, also called 7,8-diammoniononanoate) to form a ureido ring.</text>
</comment>
<dbReference type="PIRSF" id="PIRSF006755">
    <property type="entry name" value="DTB_synth"/>
    <property type="match status" value="1"/>
</dbReference>
<comment type="catalytic activity">
    <reaction evidence="9">
        <text>(7R,8S)-7,8-diammoniononanoate + CO2 + ATP = (4R,5S)-dethiobiotin + ADP + phosphate + 3 H(+)</text>
        <dbReference type="Rhea" id="RHEA:15805"/>
        <dbReference type="ChEBI" id="CHEBI:15378"/>
        <dbReference type="ChEBI" id="CHEBI:16526"/>
        <dbReference type="ChEBI" id="CHEBI:30616"/>
        <dbReference type="ChEBI" id="CHEBI:43474"/>
        <dbReference type="ChEBI" id="CHEBI:149469"/>
        <dbReference type="ChEBI" id="CHEBI:149473"/>
        <dbReference type="ChEBI" id="CHEBI:456216"/>
        <dbReference type="EC" id="6.3.3.3"/>
    </reaction>
</comment>
<evidence type="ECO:0000313" key="10">
    <source>
        <dbReference type="EMBL" id="BDD09589.1"/>
    </source>
</evidence>
<evidence type="ECO:0000256" key="8">
    <source>
        <dbReference type="ARBA" id="ARBA00047386"/>
    </source>
</evidence>
<dbReference type="RefSeq" id="WP_338391185.1">
    <property type="nucleotide sequence ID" value="NZ_AP025314.1"/>
</dbReference>
<feature type="binding site" evidence="9">
    <location>
        <begin position="116"/>
        <end position="119"/>
    </location>
    <ligand>
        <name>ATP</name>
        <dbReference type="ChEBI" id="CHEBI:30616"/>
    </ligand>
</feature>
<dbReference type="InterPro" id="IPR004472">
    <property type="entry name" value="DTB_synth_BioD"/>
</dbReference>
<comment type="subunit">
    <text evidence="9">Homodimer.</text>
</comment>